<dbReference type="SUPFAM" id="SSF54631">
    <property type="entry name" value="CBS-domain pair"/>
    <property type="match status" value="1"/>
</dbReference>
<gene>
    <name evidence="12" type="ORF">NG821_08235</name>
</gene>
<dbReference type="PROSITE" id="PS51371">
    <property type="entry name" value="CBS"/>
    <property type="match status" value="1"/>
</dbReference>
<evidence type="ECO:0000313" key="13">
    <source>
        <dbReference type="Proteomes" id="UP001204015"/>
    </source>
</evidence>
<evidence type="ECO:0000256" key="2">
    <source>
        <dbReference type="ARBA" id="ARBA00022692"/>
    </source>
</evidence>
<feature type="domain" description="CNNM transmembrane" evidence="11">
    <location>
        <begin position="1"/>
        <end position="196"/>
    </location>
</feature>
<keyword evidence="3" id="KW-0677">Repeat</keyword>
<dbReference type="PANTHER" id="PTHR22777:SF17">
    <property type="entry name" value="UPF0053 PROTEIN SLL0260"/>
    <property type="match status" value="1"/>
</dbReference>
<dbReference type="InterPro" id="IPR000644">
    <property type="entry name" value="CBS_dom"/>
</dbReference>
<dbReference type="PANTHER" id="PTHR22777">
    <property type="entry name" value="HEMOLYSIN-RELATED"/>
    <property type="match status" value="1"/>
</dbReference>
<dbReference type="PROSITE" id="PS51846">
    <property type="entry name" value="CNNM"/>
    <property type="match status" value="1"/>
</dbReference>
<evidence type="ECO:0000313" key="12">
    <source>
        <dbReference type="EMBL" id="MCO6025823.1"/>
    </source>
</evidence>
<evidence type="ECO:0000256" key="7">
    <source>
        <dbReference type="PROSITE-ProRule" id="PRU00703"/>
    </source>
</evidence>
<organism evidence="12 13">
    <name type="scientific">Segatella cerevisiae</name>
    <dbReference type="NCBI Taxonomy" id="2053716"/>
    <lineage>
        <taxon>Bacteria</taxon>
        <taxon>Pseudomonadati</taxon>
        <taxon>Bacteroidota</taxon>
        <taxon>Bacteroidia</taxon>
        <taxon>Bacteroidales</taxon>
        <taxon>Prevotellaceae</taxon>
        <taxon>Segatella</taxon>
    </lineage>
</organism>
<dbReference type="Gene3D" id="3.10.580.10">
    <property type="entry name" value="CBS-domain"/>
    <property type="match status" value="1"/>
</dbReference>
<evidence type="ECO:0000256" key="1">
    <source>
        <dbReference type="ARBA" id="ARBA00004141"/>
    </source>
</evidence>
<dbReference type="Proteomes" id="UP001204015">
    <property type="component" value="Unassembled WGS sequence"/>
</dbReference>
<dbReference type="InterPro" id="IPR016169">
    <property type="entry name" value="FAD-bd_PCMH_sub2"/>
</dbReference>
<evidence type="ECO:0000256" key="3">
    <source>
        <dbReference type="ARBA" id="ARBA00022737"/>
    </source>
</evidence>
<dbReference type="SMART" id="SM01091">
    <property type="entry name" value="CorC_HlyC"/>
    <property type="match status" value="1"/>
</dbReference>
<keyword evidence="2 8" id="KW-0812">Transmembrane</keyword>
<dbReference type="InterPro" id="IPR005170">
    <property type="entry name" value="Transptr-assoc_dom"/>
</dbReference>
<dbReference type="Gene3D" id="3.30.465.10">
    <property type="match status" value="1"/>
</dbReference>
<keyword evidence="4 8" id="KW-1133">Transmembrane helix</keyword>
<reference evidence="12 13" key="1">
    <citation type="submission" date="2022-06" db="EMBL/GenBank/DDBJ databases">
        <title>A taxonomic note on the genus Prevotella: Description of four novel genera and emended description of the genera Hallella and Xylanibacter.</title>
        <authorList>
            <person name="Hitch T.C.A."/>
        </authorList>
    </citation>
    <scope>NUCLEOTIDE SEQUENCE [LARGE SCALE GENOMIC DNA]</scope>
    <source>
        <strain evidence="12 13">DSM 100619</strain>
    </source>
</reference>
<evidence type="ECO:0000256" key="6">
    <source>
        <dbReference type="ARBA" id="ARBA00023136"/>
    </source>
</evidence>
<keyword evidence="6 8" id="KW-0472">Membrane</keyword>
<evidence type="ECO:0000259" key="10">
    <source>
        <dbReference type="PROSITE" id="PS51371"/>
    </source>
</evidence>
<evidence type="ECO:0000259" key="11">
    <source>
        <dbReference type="PROSITE" id="PS51846"/>
    </source>
</evidence>
<feature type="transmembrane region" description="Helical" evidence="9">
    <location>
        <begin position="134"/>
        <end position="155"/>
    </location>
</feature>
<dbReference type="InterPro" id="IPR044751">
    <property type="entry name" value="Ion_transp-like_CBS"/>
</dbReference>
<keyword evidence="5 7" id="KW-0129">CBS domain</keyword>
<proteinExistence type="predicted"/>
<evidence type="ECO:0000256" key="8">
    <source>
        <dbReference type="PROSITE-ProRule" id="PRU01193"/>
    </source>
</evidence>
<dbReference type="Pfam" id="PF01595">
    <property type="entry name" value="CNNM"/>
    <property type="match status" value="1"/>
</dbReference>
<sequence length="419" mass="47617">MNLPLVAGIILTIVLCAFLNGMEIAFVTSNRMLAEMDKDKNGLVQKLLSVFYNHPNGFVSTMVVGNNISMIIYGMFFAKLFDATLFRDFGPASRVIGDTVLSTLVILFTGEFLPKVLFKSNSNHLLAFFAPVAYFFYILLWPISHFATFLSKLLLRLIGVKLDKDGDDDGFSKVDLDYLVSSSIDSAKNDGSVEDDVKIFHNVLDFPDTKVRDCMIPRTEINAVDENCTEDELMQMFIESGNSKIIVYHNDIDHVIGYIHSSEMFRDSSTWRKRIRTMPFVPETMAAQKLMQLFLQQKKSLGVVVDEFGGTSGIVSLEDVVEEIFGDIEDEHDSNHLIAKRIDKNTYILSARMEIDKVNEKFGLHLPENEDYMTIGGLILYEYKSFPKLNEVIEFGKYKFKIIKNTMKKIELVKLTVEC</sequence>
<dbReference type="Pfam" id="PF00571">
    <property type="entry name" value="CBS"/>
    <property type="match status" value="1"/>
</dbReference>
<protein>
    <submittedName>
        <fullName evidence="12">Hemolysin family protein</fullName>
    </submittedName>
</protein>
<name>A0ABT1BXL3_9BACT</name>
<accession>A0ABT1BXL3</accession>
<evidence type="ECO:0000256" key="5">
    <source>
        <dbReference type="ARBA" id="ARBA00023122"/>
    </source>
</evidence>
<evidence type="ECO:0000256" key="9">
    <source>
        <dbReference type="SAM" id="Phobius"/>
    </source>
</evidence>
<feature type="transmembrane region" description="Helical" evidence="9">
    <location>
        <begin position="93"/>
        <end position="114"/>
    </location>
</feature>
<comment type="caution">
    <text evidence="12">The sequence shown here is derived from an EMBL/GenBank/DDBJ whole genome shotgun (WGS) entry which is preliminary data.</text>
</comment>
<dbReference type="RefSeq" id="WP_252761178.1">
    <property type="nucleotide sequence ID" value="NZ_JAMXLY010000029.1"/>
</dbReference>
<evidence type="ECO:0000256" key="4">
    <source>
        <dbReference type="ARBA" id="ARBA00022989"/>
    </source>
</evidence>
<keyword evidence="13" id="KW-1185">Reference proteome</keyword>
<comment type="subcellular location">
    <subcellularLocation>
        <location evidence="1">Membrane</location>
        <topology evidence="1">Multi-pass membrane protein</topology>
    </subcellularLocation>
</comment>
<feature type="domain" description="CBS" evidence="10">
    <location>
        <begin position="274"/>
        <end position="334"/>
    </location>
</feature>
<dbReference type="CDD" id="cd04590">
    <property type="entry name" value="CBS_pair_CorC_HlyC_assoc"/>
    <property type="match status" value="1"/>
</dbReference>
<dbReference type="InterPro" id="IPR036318">
    <property type="entry name" value="FAD-bd_PCMH-like_sf"/>
</dbReference>
<dbReference type="SUPFAM" id="SSF56176">
    <property type="entry name" value="FAD-binding/transporter-associated domain-like"/>
    <property type="match status" value="1"/>
</dbReference>
<dbReference type="Pfam" id="PF03471">
    <property type="entry name" value="CorC_HlyC"/>
    <property type="match status" value="1"/>
</dbReference>
<dbReference type="EMBL" id="JAMXLY010000029">
    <property type="protein sequence ID" value="MCO6025823.1"/>
    <property type="molecule type" value="Genomic_DNA"/>
</dbReference>
<feature type="transmembrane region" description="Helical" evidence="9">
    <location>
        <begin position="58"/>
        <end position="81"/>
    </location>
</feature>
<dbReference type="InterPro" id="IPR046342">
    <property type="entry name" value="CBS_dom_sf"/>
</dbReference>
<dbReference type="InterPro" id="IPR002550">
    <property type="entry name" value="CNNM"/>
</dbReference>